<feature type="transmembrane region" description="Helical" evidence="1">
    <location>
        <begin position="67"/>
        <end position="87"/>
    </location>
</feature>
<accession>A0A098YN57</accession>
<dbReference type="Proteomes" id="UP000029723">
    <property type="component" value="Unassembled WGS sequence"/>
</dbReference>
<protein>
    <recommendedName>
        <fullName evidence="4">ABC transporter permease</fullName>
    </recommendedName>
</protein>
<name>A0A098YN57_9BACT</name>
<evidence type="ECO:0000313" key="2">
    <source>
        <dbReference type="EMBL" id="KGI21170.1"/>
    </source>
</evidence>
<dbReference type="AlphaFoldDB" id="A0A098YN57"/>
<reference evidence="2 3" key="1">
    <citation type="submission" date="2014-07" db="EMBL/GenBank/DDBJ databases">
        <authorList>
            <person name="McCorrison J."/>
            <person name="Sanka R."/>
            <person name="Torralba M."/>
            <person name="Gillis M."/>
            <person name="Haft D.H."/>
            <person name="Methe B."/>
            <person name="Sutton G."/>
            <person name="Nelson K.E."/>
        </authorList>
    </citation>
    <scope>NUCLEOTIDE SEQUENCE [LARGE SCALE GENOMIC DNA]</scope>
    <source>
        <strain evidence="2 3">S9-PR14</strain>
    </source>
</reference>
<proteinExistence type="predicted"/>
<gene>
    <name evidence="2" type="ORF">HMPREF9304_11785</name>
</gene>
<dbReference type="OrthoDB" id="1068494at2"/>
<evidence type="ECO:0000313" key="3">
    <source>
        <dbReference type="Proteomes" id="UP000029723"/>
    </source>
</evidence>
<organism evidence="2 3">
    <name type="scientific">Hoylesella timonensis S9-PR14</name>
    <dbReference type="NCBI Taxonomy" id="1401062"/>
    <lineage>
        <taxon>Bacteria</taxon>
        <taxon>Pseudomonadati</taxon>
        <taxon>Bacteroidota</taxon>
        <taxon>Bacteroidia</taxon>
        <taxon>Bacteroidales</taxon>
        <taxon>Prevotellaceae</taxon>
        <taxon>Hoylesella</taxon>
    </lineage>
</organism>
<feature type="transmembrane region" description="Helical" evidence="1">
    <location>
        <begin position="123"/>
        <end position="145"/>
    </location>
</feature>
<evidence type="ECO:0000256" key="1">
    <source>
        <dbReference type="SAM" id="Phobius"/>
    </source>
</evidence>
<comment type="caution">
    <text evidence="2">The sequence shown here is derived from an EMBL/GenBank/DDBJ whole genome shotgun (WGS) entry which is preliminary data.</text>
</comment>
<keyword evidence="1" id="KW-0812">Transmembrane</keyword>
<keyword evidence="1" id="KW-0472">Membrane</keyword>
<sequence>MNFKEAFKTLVRDAHYYQYAGVSSSELSIKKNKPRCYLTKIQWYILMISVVTAITTVGGFSREFAGYVVSALSLFVGLFFSFILMLIDKFQKTDFSPYKMEVNAQLMPIGVRLKNYYKKATTLSFYIIVLALLCILLLSASLLSIPFHEVYLYIKERISIKYVDTWKTIWETSSFIIKSTYRGVSIYFLLDFLWITLYLLSSFFDYVSSEYDKVRLK</sequence>
<feature type="transmembrane region" description="Helical" evidence="1">
    <location>
        <begin position="41"/>
        <end position="61"/>
    </location>
</feature>
<feature type="transmembrane region" description="Helical" evidence="1">
    <location>
        <begin position="184"/>
        <end position="207"/>
    </location>
</feature>
<dbReference type="RefSeq" id="WP_036929138.1">
    <property type="nucleotide sequence ID" value="NZ_JRPQ01000184.1"/>
</dbReference>
<evidence type="ECO:0008006" key="4">
    <source>
        <dbReference type="Google" id="ProtNLM"/>
    </source>
</evidence>
<dbReference type="EMBL" id="JRPQ01000184">
    <property type="protein sequence ID" value="KGI21170.1"/>
    <property type="molecule type" value="Genomic_DNA"/>
</dbReference>
<keyword evidence="1" id="KW-1133">Transmembrane helix</keyword>